<feature type="signal peptide" evidence="1">
    <location>
        <begin position="1"/>
        <end position="21"/>
    </location>
</feature>
<gene>
    <name evidence="2" type="ORF">B0T45_03765</name>
</gene>
<protein>
    <recommendedName>
        <fullName evidence="4">Type 1 fimbrial protein</fullName>
    </recommendedName>
</protein>
<comment type="caution">
    <text evidence="2">The sequence shown here is derived from an EMBL/GenBank/DDBJ whole genome shotgun (WGS) entry which is preliminary data.</text>
</comment>
<organism evidence="2 3">
    <name type="scientific">Chromobacterium haemolyticum</name>
    <dbReference type="NCBI Taxonomy" id="394935"/>
    <lineage>
        <taxon>Bacteria</taxon>
        <taxon>Pseudomonadati</taxon>
        <taxon>Pseudomonadota</taxon>
        <taxon>Betaproteobacteria</taxon>
        <taxon>Neisseriales</taxon>
        <taxon>Chromobacteriaceae</taxon>
        <taxon>Chromobacterium</taxon>
    </lineage>
</organism>
<reference evidence="2 3" key="1">
    <citation type="submission" date="2017-02" db="EMBL/GenBank/DDBJ databases">
        <title>Chromobacterium haemolyticum H5244.</title>
        <authorList>
            <person name="Gulvik C.A."/>
        </authorList>
    </citation>
    <scope>NUCLEOTIDE SEQUENCE [LARGE SCALE GENOMIC DNA]</scope>
    <source>
        <strain evidence="2 3">H5244</strain>
    </source>
</reference>
<proteinExistence type="predicted"/>
<sequence length="97" mass="10145">MNKFITTLAALAAMQSGLTLAAQGGVIGFSGAIVKEPCAQEASTLVRYSSHPQLYQAARKISSGPTCSGMDNTQSVTISNVKTSQFTEGQIVTVVYN</sequence>
<dbReference type="Proteomes" id="UP000192721">
    <property type="component" value="Unassembled WGS sequence"/>
</dbReference>
<accession>A0A1W0D7X7</accession>
<evidence type="ECO:0000313" key="3">
    <source>
        <dbReference type="Proteomes" id="UP000192721"/>
    </source>
</evidence>
<name>A0A1W0D7X7_9NEIS</name>
<dbReference type="EMBL" id="MUKV01000003">
    <property type="protein sequence ID" value="OQS43096.1"/>
    <property type="molecule type" value="Genomic_DNA"/>
</dbReference>
<evidence type="ECO:0000256" key="1">
    <source>
        <dbReference type="SAM" id="SignalP"/>
    </source>
</evidence>
<keyword evidence="1" id="KW-0732">Signal</keyword>
<feature type="chain" id="PRO_5010727958" description="Type 1 fimbrial protein" evidence="1">
    <location>
        <begin position="22"/>
        <end position="97"/>
    </location>
</feature>
<evidence type="ECO:0000313" key="2">
    <source>
        <dbReference type="EMBL" id="OQS43096.1"/>
    </source>
</evidence>
<dbReference type="RefSeq" id="WP_043641660.1">
    <property type="nucleotide sequence ID" value="NZ_CP109905.1"/>
</dbReference>
<evidence type="ECO:0008006" key="4">
    <source>
        <dbReference type="Google" id="ProtNLM"/>
    </source>
</evidence>
<dbReference type="AlphaFoldDB" id="A0A1W0D7X7"/>